<dbReference type="AlphaFoldDB" id="A0A518H0P3"/>
<sequence>MDEQQLLALKPELDRFLDRFAPLFGRDENQVHARRFVQGLLHGGERRSIENLAQAMSGGPVRSLQAFISTGVWSDGAILKQLRGCVLEVLADDDAAWNADETGFPKKGTKSVGVKRQYSGPLGRTDNCQVAVFADYCSVKGHTSLDRRLFLPEEWAADGERREEAGVPAGVIFRTKPELALAMAADAVAEGVPFRWVGGDGVYGDSPTFVQGVRQLGKRYVLDSSADARVWTGEPQVIPPRSGPGRSVAGRARSPWSSGRPGAWTRWSRPCRRRRGAG</sequence>
<dbReference type="OrthoDB" id="5525203at2"/>
<feature type="domain" description="Transposase IS701-like DDE" evidence="2">
    <location>
        <begin position="19"/>
        <end position="265"/>
    </location>
</feature>
<reference evidence="3 4" key="1">
    <citation type="submission" date="2019-02" db="EMBL/GenBank/DDBJ databases">
        <title>Deep-cultivation of Planctomycetes and their phenomic and genomic characterization uncovers novel biology.</title>
        <authorList>
            <person name="Wiegand S."/>
            <person name="Jogler M."/>
            <person name="Boedeker C."/>
            <person name="Pinto D."/>
            <person name="Vollmers J."/>
            <person name="Rivas-Marin E."/>
            <person name="Kohn T."/>
            <person name="Peeters S.H."/>
            <person name="Heuer A."/>
            <person name="Rast P."/>
            <person name="Oberbeckmann S."/>
            <person name="Bunk B."/>
            <person name="Jeske O."/>
            <person name="Meyerdierks A."/>
            <person name="Storesund J.E."/>
            <person name="Kallscheuer N."/>
            <person name="Luecker S."/>
            <person name="Lage O.M."/>
            <person name="Pohl T."/>
            <person name="Merkel B.J."/>
            <person name="Hornburger P."/>
            <person name="Mueller R.-W."/>
            <person name="Bruemmer F."/>
            <person name="Labrenz M."/>
            <person name="Spormann A.M."/>
            <person name="Op den Camp H."/>
            <person name="Overmann J."/>
            <person name="Amann R."/>
            <person name="Jetten M.S.M."/>
            <person name="Mascher T."/>
            <person name="Medema M.H."/>
            <person name="Devos D.P."/>
            <person name="Kaster A.-K."/>
            <person name="Ovreas L."/>
            <person name="Rohde M."/>
            <person name="Galperin M.Y."/>
            <person name="Jogler C."/>
        </authorList>
    </citation>
    <scope>NUCLEOTIDE SEQUENCE [LARGE SCALE GENOMIC DNA]</scope>
    <source>
        <strain evidence="3 4">ElP</strain>
    </source>
</reference>
<evidence type="ECO:0000259" key="2">
    <source>
        <dbReference type="Pfam" id="PF13546"/>
    </source>
</evidence>
<dbReference type="EMBL" id="CP036426">
    <property type="protein sequence ID" value="QDV34391.1"/>
    <property type="molecule type" value="Genomic_DNA"/>
</dbReference>
<name>A0A518H0P3_9BACT</name>
<accession>A0A518H0P3</accession>
<proteinExistence type="predicted"/>
<dbReference type="PANTHER" id="PTHR33627">
    <property type="entry name" value="TRANSPOSASE"/>
    <property type="match status" value="1"/>
</dbReference>
<dbReference type="SUPFAM" id="SSF53098">
    <property type="entry name" value="Ribonuclease H-like"/>
    <property type="match status" value="1"/>
</dbReference>
<keyword evidence="4" id="KW-1185">Reference proteome</keyword>
<dbReference type="RefSeq" id="WP_145269248.1">
    <property type="nucleotide sequence ID" value="NZ_CP036426.1"/>
</dbReference>
<feature type="compositionally biased region" description="Basic residues" evidence="1">
    <location>
        <begin position="269"/>
        <end position="278"/>
    </location>
</feature>
<dbReference type="InterPro" id="IPR039365">
    <property type="entry name" value="IS701-like"/>
</dbReference>
<protein>
    <recommendedName>
        <fullName evidence="2">Transposase IS701-like DDE domain-containing protein</fullName>
    </recommendedName>
</protein>
<dbReference type="KEGG" id="tpla:ElP_22770"/>
<organism evidence="3 4">
    <name type="scientific">Tautonia plasticadhaerens</name>
    <dbReference type="NCBI Taxonomy" id="2527974"/>
    <lineage>
        <taxon>Bacteria</taxon>
        <taxon>Pseudomonadati</taxon>
        <taxon>Planctomycetota</taxon>
        <taxon>Planctomycetia</taxon>
        <taxon>Isosphaerales</taxon>
        <taxon>Isosphaeraceae</taxon>
        <taxon>Tautonia</taxon>
    </lineage>
</organism>
<dbReference type="InterPro" id="IPR012337">
    <property type="entry name" value="RNaseH-like_sf"/>
</dbReference>
<dbReference type="PANTHER" id="PTHR33627:SF1">
    <property type="entry name" value="TRANSPOSASE"/>
    <property type="match status" value="1"/>
</dbReference>
<dbReference type="NCBIfam" id="NF033540">
    <property type="entry name" value="transpos_IS701"/>
    <property type="match status" value="1"/>
</dbReference>
<dbReference type="Proteomes" id="UP000317835">
    <property type="component" value="Chromosome"/>
</dbReference>
<evidence type="ECO:0000313" key="4">
    <source>
        <dbReference type="Proteomes" id="UP000317835"/>
    </source>
</evidence>
<evidence type="ECO:0000313" key="3">
    <source>
        <dbReference type="EMBL" id="QDV34391.1"/>
    </source>
</evidence>
<feature type="region of interest" description="Disordered" evidence="1">
    <location>
        <begin position="236"/>
        <end position="278"/>
    </location>
</feature>
<gene>
    <name evidence="3" type="ORF">ElP_22770</name>
</gene>
<dbReference type="InterPro" id="IPR038721">
    <property type="entry name" value="IS701-like_DDE_dom"/>
</dbReference>
<evidence type="ECO:0000256" key="1">
    <source>
        <dbReference type="SAM" id="MobiDB-lite"/>
    </source>
</evidence>
<dbReference type="Pfam" id="PF13546">
    <property type="entry name" value="DDE_5"/>
    <property type="match status" value="1"/>
</dbReference>